<sequence length="659" mass="73736">MKTKANNTDYKDRYGENERHKIMEKSSTQSLTGKSNEKHVSNRITDLRVVNNGDSGRGHGDGDGGKSLSVQSRSNSGEQNLSNSRKTNSNNTNEMTSEHKSDELFSPVKEYSNHSEQVILSSNISITKNLTTNNRKLEADTMTNSLNANKSSPVIQPISNIAKNEKFIEMSAQGDDQRTSVPCVLKDSDICLVTNELFSQSVSVLEDFNVPLERNCNNYTKITDSSGTYLIDPLKSGNQCHNDMYAYCADYVTSKPSCDNDISVDHLSSTCKIVSSIDIPYQHMQDNSESNLSYDIAAEAYSTLTCQLVVDDEKKNVSVAVIVVGTEGGEEVKSGGRKDEVIFQINNPLITERTNQLAEMMNSIQAFTNDTITSIENKLSAERNTMNIYQFASSEINHILVNIIDRVKQNGDSLTPECIDAVNYLHEKLTNITDNANVCMSTKSPVTHTYENQMSLNKFNGSMEQKQQQQQGRGSLLSTQQQQQQQEKFQQNNDNINFPLEKQSTSSITSVDTTTQFNSLLTPLTKNDVQLSLNHQNSLHSKNISLSMEGNLNCENQYSFNRIHRDNKLPYELTPVVEEKPTVFNFQYNDSVSMTHRCNDNDNDNNNRVKQTSQNKESEETCITLVQSDQSLLSDQLYVVDGIKPEAAGSNDGKCQQVW</sequence>
<proteinExistence type="predicted"/>
<feature type="compositionally biased region" description="Polar residues" evidence="1">
    <location>
        <begin position="25"/>
        <end position="34"/>
    </location>
</feature>
<protein>
    <submittedName>
        <fullName evidence="3">Uncharacterized protein</fullName>
    </submittedName>
</protein>
<organism evidence="2 3">
    <name type="scientific">Trichobilharzia regenti</name>
    <name type="common">Nasal bird schistosome</name>
    <dbReference type="NCBI Taxonomy" id="157069"/>
    <lineage>
        <taxon>Eukaryota</taxon>
        <taxon>Metazoa</taxon>
        <taxon>Spiralia</taxon>
        <taxon>Lophotrochozoa</taxon>
        <taxon>Platyhelminthes</taxon>
        <taxon>Trematoda</taxon>
        <taxon>Digenea</taxon>
        <taxon>Strigeidida</taxon>
        <taxon>Schistosomatoidea</taxon>
        <taxon>Schistosomatidae</taxon>
        <taxon>Trichobilharzia</taxon>
    </lineage>
</organism>
<name>A0AA85JDL9_TRIRE</name>
<accession>A0AA85JDL9</accession>
<reference evidence="2" key="1">
    <citation type="submission" date="2022-06" db="EMBL/GenBank/DDBJ databases">
        <authorList>
            <person name="Berger JAMES D."/>
            <person name="Berger JAMES D."/>
        </authorList>
    </citation>
    <scope>NUCLEOTIDE SEQUENCE [LARGE SCALE GENOMIC DNA]</scope>
</reference>
<dbReference type="WBParaSite" id="TREG1_28460.1">
    <property type="protein sequence ID" value="TREG1_28460.1"/>
    <property type="gene ID" value="TREG1_28460"/>
</dbReference>
<dbReference type="AlphaFoldDB" id="A0AA85JDL9"/>
<dbReference type="Proteomes" id="UP000050795">
    <property type="component" value="Unassembled WGS sequence"/>
</dbReference>
<reference evidence="3" key="2">
    <citation type="submission" date="2023-11" db="UniProtKB">
        <authorList>
            <consortium name="WormBaseParasite"/>
        </authorList>
    </citation>
    <scope>IDENTIFICATION</scope>
</reference>
<feature type="compositionally biased region" description="Low complexity" evidence="1">
    <location>
        <begin position="464"/>
        <end position="489"/>
    </location>
</feature>
<feature type="compositionally biased region" description="Basic and acidic residues" evidence="1">
    <location>
        <begin position="9"/>
        <end position="24"/>
    </location>
</feature>
<feature type="compositionally biased region" description="Low complexity" evidence="1">
    <location>
        <begin position="80"/>
        <end position="95"/>
    </location>
</feature>
<keyword evidence="2" id="KW-1185">Reference proteome</keyword>
<feature type="region of interest" description="Disordered" evidence="1">
    <location>
        <begin position="598"/>
        <end position="619"/>
    </location>
</feature>
<evidence type="ECO:0000313" key="2">
    <source>
        <dbReference type="Proteomes" id="UP000050795"/>
    </source>
</evidence>
<evidence type="ECO:0000256" key="1">
    <source>
        <dbReference type="SAM" id="MobiDB-lite"/>
    </source>
</evidence>
<evidence type="ECO:0000313" key="3">
    <source>
        <dbReference type="WBParaSite" id="TREG1_28460.1"/>
    </source>
</evidence>
<feature type="compositionally biased region" description="Polar residues" evidence="1">
    <location>
        <begin position="68"/>
        <end position="79"/>
    </location>
</feature>
<feature type="region of interest" description="Disordered" evidence="1">
    <location>
        <begin position="1"/>
        <end position="103"/>
    </location>
</feature>
<feature type="region of interest" description="Disordered" evidence="1">
    <location>
        <begin position="461"/>
        <end position="489"/>
    </location>
</feature>